<evidence type="ECO:0000313" key="3">
    <source>
        <dbReference type="Proteomes" id="UP000886998"/>
    </source>
</evidence>
<organism evidence="2 3">
    <name type="scientific">Trichonephila inaurata madagascariensis</name>
    <dbReference type="NCBI Taxonomy" id="2747483"/>
    <lineage>
        <taxon>Eukaryota</taxon>
        <taxon>Metazoa</taxon>
        <taxon>Ecdysozoa</taxon>
        <taxon>Arthropoda</taxon>
        <taxon>Chelicerata</taxon>
        <taxon>Arachnida</taxon>
        <taxon>Araneae</taxon>
        <taxon>Araneomorphae</taxon>
        <taxon>Entelegynae</taxon>
        <taxon>Araneoidea</taxon>
        <taxon>Nephilidae</taxon>
        <taxon>Trichonephila</taxon>
        <taxon>Trichonephila inaurata</taxon>
    </lineage>
</organism>
<feature type="compositionally biased region" description="Low complexity" evidence="1">
    <location>
        <begin position="205"/>
        <end position="218"/>
    </location>
</feature>
<feature type="region of interest" description="Disordered" evidence="1">
    <location>
        <begin position="65"/>
        <end position="128"/>
    </location>
</feature>
<feature type="region of interest" description="Disordered" evidence="1">
    <location>
        <begin position="1"/>
        <end position="26"/>
    </location>
</feature>
<name>A0A8X6YS02_9ARAC</name>
<feature type="compositionally biased region" description="Acidic residues" evidence="1">
    <location>
        <begin position="1"/>
        <end position="12"/>
    </location>
</feature>
<feature type="region of interest" description="Disordered" evidence="1">
    <location>
        <begin position="179"/>
        <end position="257"/>
    </location>
</feature>
<feature type="compositionally biased region" description="Polar residues" evidence="1">
    <location>
        <begin position="85"/>
        <end position="94"/>
    </location>
</feature>
<gene>
    <name evidence="2" type="ORF">TNIN_227611</name>
</gene>
<proteinExistence type="predicted"/>
<feature type="compositionally biased region" description="Polar residues" evidence="1">
    <location>
        <begin position="112"/>
        <end position="127"/>
    </location>
</feature>
<evidence type="ECO:0000256" key="1">
    <source>
        <dbReference type="SAM" id="MobiDB-lite"/>
    </source>
</evidence>
<dbReference type="Proteomes" id="UP000886998">
    <property type="component" value="Unassembled WGS sequence"/>
</dbReference>
<feature type="compositionally biased region" description="Polar residues" evidence="1">
    <location>
        <begin position="244"/>
        <end position="257"/>
    </location>
</feature>
<accession>A0A8X6YS02</accession>
<reference evidence="2" key="1">
    <citation type="submission" date="2020-08" db="EMBL/GenBank/DDBJ databases">
        <title>Multicomponent nature underlies the extraordinary mechanical properties of spider dragline silk.</title>
        <authorList>
            <person name="Kono N."/>
            <person name="Nakamura H."/>
            <person name="Mori M."/>
            <person name="Yoshida Y."/>
            <person name="Ohtoshi R."/>
            <person name="Malay A.D."/>
            <person name="Moran D.A.P."/>
            <person name="Tomita M."/>
            <person name="Numata K."/>
            <person name="Arakawa K."/>
        </authorList>
    </citation>
    <scope>NUCLEOTIDE SEQUENCE</scope>
</reference>
<keyword evidence="3" id="KW-1185">Reference proteome</keyword>
<feature type="non-terminal residue" evidence="2">
    <location>
        <position position="1"/>
    </location>
</feature>
<comment type="caution">
    <text evidence="2">The sequence shown here is derived from an EMBL/GenBank/DDBJ whole genome shotgun (WGS) entry which is preliminary data.</text>
</comment>
<evidence type="ECO:0000313" key="2">
    <source>
        <dbReference type="EMBL" id="GFY75452.1"/>
    </source>
</evidence>
<dbReference type="EMBL" id="BMAV01021400">
    <property type="protein sequence ID" value="GFY75452.1"/>
    <property type="molecule type" value="Genomic_DNA"/>
</dbReference>
<feature type="compositionally biased region" description="Polar residues" evidence="1">
    <location>
        <begin position="190"/>
        <end position="204"/>
    </location>
</feature>
<sequence length="257" mass="26752">RTWITNEEESGEIDGSGGPATGSGNIDATEEIAESDGTDQSRIWIHRESGITRRPGGHSEFKNSVAKVSADNSEPSKIAADPASGASSGYVTSTKFRDPIQTGGTPQFGKSVAQSNTRVSTNNSNPSKLAADAVSRASSKYCNIRYNSKPSVIAAEATSGATSGYVTSRGTNKFRYSMQSGGTPEFGKSIAQSNTRVSADNSKPSNTAANAASGASSGYVTSEGTNKFRYSMQSGRTPEFGKSVAQSNTRVSADTKV</sequence>
<protein>
    <submittedName>
        <fullName evidence="2">Uncharacterized protein</fullName>
    </submittedName>
</protein>
<dbReference type="AlphaFoldDB" id="A0A8X6YS02"/>